<evidence type="ECO:0008006" key="3">
    <source>
        <dbReference type="Google" id="ProtNLM"/>
    </source>
</evidence>
<organism evidence="1 2">
    <name type="scientific">Sistotremastrum niveocremeum HHB9708</name>
    <dbReference type="NCBI Taxonomy" id="1314777"/>
    <lineage>
        <taxon>Eukaryota</taxon>
        <taxon>Fungi</taxon>
        <taxon>Dikarya</taxon>
        <taxon>Basidiomycota</taxon>
        <taxon>Agaricomycotina</taxon>
        <taxon>Agaricomycetes</taxon>
        <taxon>Sistotremastrales</taxon>
        <taxon>Sistotremastraceae</taxon>
        <taxon>Sertulicium</taxon>
        <taxon>Sertulicium niveocremeum</taxon>
    </lineage>
</organism>
<accession>A0A164X3V4</accession>
<protein>
    <recommendedName>
        <fullName evidence="3">CCHC-type domain-containing protein</fullName>
    </recommendedName>
</protein>
<dbReference type="Proteomes" id="UP000076722">
    <property type="component" value="Unassembled WGS sequence"/>
</dbReference>
<dbReference type="AlphaFoldDB" id="A0A164X3V4"/>
<dbReference type="EMBL" id="KV419401">
    <property type="protein sequence ID" value="KZS95610.1"/>
    <property type="molecule type" value="Genomic_DNA"/>
</dbReference>
<feature type="non-terminal residue" evidence="1">
    <location>
        <position position="1"/>
    </location>
</feature>
<reference evidence="1 2" key="1">
    <citation type="journal article" date="2016" name="Mol. Biol. Evol.">
        <title>Comparative Genomics of Early-Diverging Mushroom-Forming Fungi Provides Insights into the Origins of Lignocellulose Decay Capabilities.</title>
        <authorList>
            <person name="Nagy L.G."/>
            <person name="Riley R."/>
            <person name="Tritt A."/>
            <person name="Adam C."/>
            <person name="Daum C."/>
            <person name="Floudas D."/>
            <person name="Sun H."/>
            <person name="Yadav J.S."/>
            <person name="Pangilinan J."/>
            <person name="Larsson K.H."/>
            <person name="Matsuura K."/>
            <person name="Barry K."/>
            <person name="Labutti K."/>
            <person name="Kuo R."/>
            <person name="Ohm R.A."/>
            <person name="Bhattacharya S.S."/>
            <person name="Shirouzu T."/>
            <person name="Yoshinaga Y."/>
            <person name="Martin F.M."/>
            <person name="Grigoriev I.V."/>
            <person name="Hibbett D.S."/>
        </authorList>
    </citation>
    <scope>NUCLEOTIDE SEQUENCE [LARGE SCALE GENOMIC DNA]</scope>
    <source>
        <strain evidence="1 2">HHB9708</strain>
    </source>
</reference>
<name>A0A164X3V4_9AGAM</name>
<evidence type="ECO:0000313" key="1">
    <source>
        <dbReference type="EMBL" id="KZS95610.1"/>
    </source>
</evidence>
<gene>
    <name evidence="1" type="ORF">SISNIDRAFT_394494</name>
</gene>
<dbReference type="OrthoDB" id="2158839at2759"/>
<sequence>GHPACAVCLGRHNHAVAECNASNIHNQPNVPTVSFRNNKELILRKTGSALCYDWQRRSGCGSRSHNFKHICSGCGERNHGAQDCPRAEK</sequence>
<keyword evidence="2" id="KW-1185">Reference proteome</keyword>
<feature type="non-terminal residue" evidence="1">
    <location>
        <position position="89"/>
    </location>
</feature>
<evidence type="ECO:0000313" key="2">
    <source>
        <dbReference type="Proteomes" id="UP000076722"/>
    </source>
</evidence>
<proteinExistence type="predicted"/>